<dbReference type="Pfam" id="PF00308">
    <property type="entry name" value="Bac_DnaA"/>
    <property type="match status" value="1"/>
</dbReference>
<dbReference type="InterPro" id="IPR020591">
    <property type="entry name" value="Chromosome_initiator_DnaA-like"/>
</dbReference>
<feature type="region of interest" description="Domain IV, binds dsDNA" evidence="8">
    <location>
        <begin position="338"/>
        <end position="457"/>
    </location>
</feature>
<dbReference type="Gene3D" id="3.30.300.180">
    <property type="match status" value="1"/>
</dbReference>
<comment type="caution">
    <text evidence="14">The sequence shown here is derived from an EMBL/GenBank/DDBJ whole genome shotgun (WGS) entry which is preliminary data.</text>
</comment>
<dbReference type="NCBIfam" id="TIGR00362">
    <property type="entry name" value="DnaA"/>
    <property type="match status" value="1"/>
</dbReference>
<feature type="domain" description="AAA+ ATPase" evidence="12">
    <location>
        <begin position="154"/>
        <end position="288"/>
    </location>
</feature>
<evidence type="ECO:0000256" key="10">
    <source>
        <dbReference type="RuleBase" id="RU000577"/>
    </source>
</evidence>
<comment type="subunit">
    <text evidence="8">Oligomerizes as a right-handed, spiral filament on DNA at oriC.</text>
</comment>
<evidence type="ECO:0000256" key="4">
    <source>
        <dbReference type="ARBA" id="ARBA00022741"/>
    </source>
</evidence>
<dbReference type="HAMAP" id="MF_00377">
    <property type="entry name" value="DnaA_bact"/>
    <property type="match status" value="1"/>
</dbReference>
<dbReference type="GO" id="GO:0006275">
    <property type="term" value="P:regulation of DNA replication"/>
    <property type="evidence" value="ECO:0007669"/>
    <property type="project" value="UniProtKB-UniRule"/>
</dbReference>
<evidence type="ECO:0000313" key="14">
    <source>
        <dbReference type="EMBL" id="RST70847.1"/>
    </source>
</evidence>
<evidence type="ECO:0000256" key="8">
    <source>
        <dbReference type="HAMAP-Rule" id="MF_00377"/>
    </source>
</evidence>
<protein>
    <recommendedName>
        <fullName evidence="8 9">Chromosomal replication initiator protein DnaA</fullName>
    </recommendedName>
</protein>
<dbReference type="SUPFAM" id="SSF52540">
    <property type="entry name" value="P-loop containing nucleoside triphosphate hydrolases"/>
    <property type="match status" value="1"/>
</dbReference>
<evidence type="ECO:0000259" key="12">
    <source>
        <dbReference type="SMART" id="SM00382"/>
    </source>
</evidence>
<dbReference type="Pfam" id="PF11638">
    <property type="entry name" value="DnaA_N"/>
    <property type="match status" value="1"/>
</dbReference>
<dbReference type="Gene3D" id="1.10.8.60">
    <property type="match status" value="1"/>
</dbReference>
<evidence type="ECO:0000259" key="13">
    <source>
        <dbReference type="SMART" id="SM00760"/>
    </source>
</evidence>
<feature type="binding site" evidence="8">
    <location>
        <position position="165"/>
    </location>
    <ligand>
        <name>ATP</name>
        <dbReference type="ChEBI" id="CHEBI:30616"/>
    </ligand>
</feature>
<dbReference type="SMART" id="SM00382">
    <property type="entry name" value="AAA"/>
    <property type="match status" value="1"/>
</dbReference>
<evidence type="ECO:0000256" key="6">
    <source>
        <dbReference type="ARBA" id="ARBA00023121"/>
    </source>
</evidence>
<name>A0A3R9ZBQ6_9RICK</name>
<dbReference type="OrthoDB" id="9807019at2"/>
<feature type="region of interest" description="Domain I, interacts with DnaA modulators" evidence="8">
    <location>
        <begin position="1"/>
        <end position="98"/>
    </location>
</feature>
<keyword evidence="3 8" id="KW-0235">DNA replication</keyword>
<evidence type="ECO:0000313" key="15">
    <source>
        <dbReference type="Proteomes" id="UP000279470"/>
    </source>
</evidence>
<keyword evidence="7 8" id="KW-0238">DNA-binding</keyword>
<comment type="subcellular location">
    <subcellularLocation>
        <location evidence="8">Cytoplasm</location>
    </subcellularLocation>
</comment>
<reference evidence="15" key="1">
    <citation type="submission" date="2018-11" db="EMBL/GenBank/DDBJ databases">
        <title>Phylogenetic, genomic, and biogeographic characterization of a novel and ubiquitous marine invertebrate-associated Rickettsiales parasite, Candidatus Marinoinvertebrata rohwerii, gen. nov., sp. nov.</title>
        <authorList>
            <person name="Klinges J.G."/>
            <person name="Rosales S.M."/>
            <person name="Mcminds R."/>
            <person name="Shaver E.C."/>
            <person name="Shantz A."/>
            <person name="Peters E.C."/>
            <person name="Burkepile D.E."/>
            <person name="Silliman B.R."/>
            <person name="Vega Thurber R.L."/>
        </authorList>
    </citation>
    <scope>NUCLEOTIDE SEQUENCE [LARGE SCALE GENOMIC DNA]</scope>
    <source>
        <strain evidence="15">a_cerv_44</strain>
    </source>
</reference>
<comment type="function">
    <text evidence="8 10">Plays an essential role in the initiation and regulation of chromosomal replication. ATP-DnaA binds to the origin of replication (oriC) to initiate formation of the DNA replication initiation complex once per cell cycle. Binds the DnaA box (a 9 base pair repeat at the origin) and separates the double-stranded (ds)DNA. Forms a right-handed helical filament on oriC DNA; dsDNA binds to the exterior of the filament while single-stranded (ss)DNA is stabiized in the filament's interior. The ATP-DnaA-oriC complex binds and stabilizes one strand of the AT-rich DNA unwinding element (DUE), permitting loading of DNA polymerase. After initiation quickly degrades to an ADP-DnaA complex that is not apt for DNA replication. Binds acidic phospholipids.</text>
</comment>
<keyword evidence="6 8" id="KW-0446">Lipid-binding</keyword>
<dbReference type="GO" id="GO:0005886">
    <property type="term" value="C:plasma membrane"/>
    <property type="evidence" value="ECO:0007669"/>
    <property type="project" value="TreeGrafter"/>
</dbReference>
<dbReference type="CDD" id="cd06571">
    <property type="entry name" value="Bac_DnaA_C"/>
    <property type="match status" value="1"/>
</dbReference>
<dbReference type="SUPFAM" id="SSF48295">
    <property type="entry name" value="TrpR-like"/>
    <property type="match status" value="1"/>
</dbReference>
<dbReference type="GO" id="GO:0005737">
    <property type="term" value="C:cytoplasm"/>
    <property type="evidence" value="ECO:0007669"/>
    <property type="project" value="UniProtKB-SubCell"/>
</dbReference>
<evidence type="ECO:0000256" key="3">
    <source>
        <dbReference type="ARBA" id="ARBA00022705"/>
    </source>
</evidence>
<comment type="similarity">
    <text evidence="1 8 11">Belongs to the DnaA family.</text>
</comment>
<feature type="binding site" evidence="8">
    <location>
        <position position="168"/>
    </location>
    <ligand>
        <name>ATP</name>
        <dbReference type="ChEBI" id="CHEBI:30616"/>
    </ligand>
</feature>
<dbReference type="InterPro" id="IPR024633">
    <property type="entry name" value="DnaA_N_dom"/>
</dbReference>
<dbReference type="InterPro" id="IPR003593">
    <property type="entry name" value="AAA+_ATPase"/>
</dbReference>
<keyword evidence="5 8" id="KW-0067">ATP-binding</keyword>
<feature type="domain" description="Chromosomal replication initiator DnaA C-terminal" evidence="13">
    <location>
        <begin position="365"/>
        <end position="434"/>
    </location>
</feature>
<dbReference type="InterPro" id="IPR027417">
    <property type="entry name" value="P-loop_NTPase"/>
</dbReference>
<dbReference type="InterPro" id="IPR013317">
    <property type="entry name" value="DnaA_dom"/>
</dbReference>
<dbReference type="InterPro" id="IPR038454">
    <property type="entry name" value="DnaA_N_sf"/>
</dbReference>
<dbReference type="GO" id="GO:0008289">
    <property type="term" value="F:lipid binding"/>
    <property type="evidence" value="ECO:0007669"/>
    <property type="project" value="UniProtKB-KW"/>
</dbReference>
<feature type="binding site" evidence="8">
    <location>
        <position position="167"/>
    </location>
    <ligand>
        <name>ATP</name>
        <dbReference type="ChEBI" id="CHEBI:30616"/>
    </ligand>
</feature>
<dbReference type="InterPro" id="IPR013159">
    <property type="entry name" value="DnaA_C"/>
</dbReference>
<evidence type="ECO:0000256" key="2">
    <source>
        <dbReference type="ARBA" id="ARBA00022490"/>
    </source>
</evidence>
<dbReference type="Pfam" id="PF08299">
    <property type="entry name" value="Bac_DnaA_C"/>
    <property type="match status" value="1"/>
</dbReference>
<keyword evidence="15" id="KW-1185">Reference proteome</keyword>
<evidence type="ECO:0000256" key="11">
    <source>
        <dbReference type="RuleBase" id="RU004227"/>
    </source>
</evidence>
<keyword evidence="4 8" id="KW-0547">Nucleotide-binding</keyword>
<evidence type="ECO:0000256" key="9">
    <source>
        <dbReference type="NCBIfam" id="TIGR00362"/>
    </source>
</evidence>
<proteinExistence type="inferred from homology"/>
<dbReference type="InterPro" id="IPR010921">
    <property type="entry name" value="Trp_repressor/repl_initiator"/>
</dbReference>
<evidence type="ECO:0000256" key="5">
    <source>
        <dbReference type="ARBA" id="ARBA00022840"/>
    </source>
</evidence>
<feature type="binding site" evidence="8">
    <location>
        <position position="169"/>
    </location>
    <ligand>
        <name>ATP</name>
        <dbReference type="ChEBI" id="CHEBI:30616"/>
    </ligand>
</feature>
<dbReference type="PANTHER" id="PTHR30050">
    <property type="entry name" value="CHROMOSOMAL REPLICATION INITIATOR PROTEIN DNAA"/>
    <property type="match status" value="1"/>
</dbReference>
<evidence type="ECO:0000256" key="7">
    <source>
        <dbReference type="ARBA" id="ARBA00023125"/>
    </source>
</evidence>
<dbReference type="InterPro" id="IPR001957">
    <property type="entry name" value="Chromosome_initiator_DnaA"/>
</dbReference>
<dbReference type="PRINTS" id="PR00051">
    <property type="entry name" value="DNAA"/>
</dbReference>
<dbReference type="GO" id="GO:0003688">
    <property type="term" value="F:DNA replication origin binding"/>
    <property type="evidence" value="ECO:0007669"/>
    <property type="project" value="UniProtKB-UniRule"/>
</dbReference>
<dbReference type="SMART" id="SM00760">
    <property type="entry name" value="Bac_DnaA_C"/>
    <property type="match status" value="1"/>
</dbReference>
<sequence length="457" mass="52561">MEHINRLISKSHISEKYGEELWGVVFSNLKNIVKADQLDVWFSKVKFVKLEKGTITISVQNNFIREWIINNYFLIIKKEVYKIDQQINKLSIIVDEENNIDSSESVNRNVFLVQDVFSKLNPKYIFENYVVGDANFLAYKICYDIASKSTSYKHSNIYYIHSHVGMGKTHLLQSISNHILSNNKKTKVGYLSAEKFMHNFVNAVKNNTLFELRSLINNIDIFLIDDIQFICGKESTQKEFSLILNSLIELGKIVIIASSIAPHLLELSNLKTKSLLISSNTIHIGNFDQPLRLKILEFYNSKNGVKFEKEILHLISEKVTTNVRELEASLNNLSTYLTVSSQEPSLDNILLYIQNYMKTSEKIVTIDYITKAVAKYYRLSKPDILSKKRNQKLVIARQIISFLAKELTSKSLKVIGNKLGDRDHSTVLYYLGKFNKKISNNPELKKEVEVIKNSLAV</sequence>
<comment type="domain">
    <text evidence="8">Domain I is involved in oligomerization and binding regulators, domain II is flexibile and of varying length in different bacteria, domain III forms the AAA+ region, while domain IV binds dsDNA.</text>
</comment>
<evidence type="ECO:0000256" key="1">
    <source>
        <dbReference type="ARBA" id="ARBA00006583"/>
    </source>
</evidence>
<gene>
    <name evidence="8 14" type="primary">dnaA</name>
    <name evidence="14" type="ORF">EIC27_01320</name>
</gene>
<accession>A0A3R9ZBQ6</accession>
<dbReference type="GO" id="GO:0005524">
    <property type="term" value="F:ATP binding"/>
    <property type="evidence" value="ECO:0007669"/>
    <property type="project" value="UniProtKB-UniRule"/>
</dbReference>
<dbReference type="Gene3D" id="1.10.1750.10">
    <property type="match status" value="1"/>
</dbReference>
<dbReference type="GO" id="GO:0006270">
    <property type="term" value="P:DNA replication initiation"/>
    <property type="evidence" value="ECO:0007669"/>
    <property type="project" value="UniProtKB-UniRule"/>
</dbReference>
<comment type="caution">
    <text evidence="8">Lacks conserved residue(s) required for the propagation of feature annotation.</text>
</comment>
<dbReference type="AlphaFoldDB" id="A0A3R9ZBQ6"/>
<organism evidence="14 15">
    <name type="scientific">Candidatus Aquarickettsia rohweri</name>
    <dbReference type="NCBI Taxonomy" id="2602574"/>
    <lineage>
        <taxon>Bacteria</taxon>
        <taxon>Pseudomonadati</taxon>
        <taxon>Pseudomonadota</taxon>
        <taxon>Alphaproteobacteria</taxon>
        <taxon>Rickettsiales</taxon>
        <taxon>Candidatus Midichloriaceae</taxon>
        <taxon>Candidatus Aquarickettsia</taxon>
    </lineage>
</organism>
<dbReference type="PANTHER" id="PTHR30050:SF2">
    <property type="entry name" value="CHROMOSOMAL REPLICATION INITIATOR PROTEIN DNAA"/>
    <property type="match status" value="1"/>
</dbReference>
<dbReference type="EMBL" id="RXFM01000011">
    <property type="protein sequence ID" value="RST70847.1"/>
    <property type="molecule type" value="Genomic_DNA"/>
</dbReference>
<dbReference type="Proteomes" id="UP000279470">
    <property type="component" value="Unassembled WGS sequence"/>
</dbReference>
<keyword evidence="2 8" id="KW-0963">Cytoplasm</keyword>
<dbReference type="Gene3D" id="3.40.50.300">
    <property type="entry name" value="P-loop containing nucleotide triphosphate hydrolases"/>
    <property type="match status" value="1"/>
</dbReference>